<dbReference type="Gene3D" id="2.40.128.630">
    <property type="match status" value="1"/>
</dbReference>
<dbReference type="Proteomes" id="UP000663525">
    <property type="component" value="Chromosome"/>
</dbReference>
<dbReference type="PANTHER" id="PTHR34512:SF30">
    <property type="entry name" value="OUTER MEMBRANE PROTEIN ASSEMBLY FACTOR BAMB"/>
    <property type="match status" value="1"/>
</dbReference>
<feature type="domain" description="Pyrrolo-quinoline quinone repeat" evidence="2">
    <location>
        <begin position="345"/>
        <end position="444"/>
    </location>
</feature>
<dbReference type="AlphaFoldDB" id="A0A897N681"/>
<reference evidence="3" key="1">
    <citation type="submission" date="2020-11" db="EMBL/GenBank/DDBJ databases">
        <title>Carbohydrate-dependent, anaerobic sulfur respiration: A novel catabolism in halophilic archaea.</title>
        <authorList>
            <person name="Sorokin D.Y."/>
            <person name="Messina E."/>
            <person name="Smedile F."/>
            <person name="La Cono V."/>
            <person name="Hallsworth J.E."/>
            <person name="Yakimov M.M."/>
        </authorList>
    </citation>
    <scope>NUCLEOTIDE SEQUENCE</scope>
    <source>
        <strain evidence="3">HSR12-1</strain>
    </source>
</reference>
<evidence type="ECO:0000259" key="2">
    <source>
        <dbReference type="Pfam" id="PF13360"/>
    </source>
</evidence>
<dbReference type="SUPFAM" id="SSF50998">
    <property type="entry name" value="Quinoprotein alcohol dehydrogenase-like"/>
    <property type="match status" value="2"/>
</dbReference>
<evidence type="ECO:0000256" key="1">
    <source>
        <dbReference type="SAM" id="MobiDB-lite"/>
    </source>
</evidence>
<gene>
    <name evidence="3" type="ORF">HSR121_2215</name>
</gene>
<evidence type="ECO:0000313" key="4">
    <source>
        <dbReference type="Proteomes" id="UP000663525"/>
    </source>
</evidence>
<organism evidence="3 4">
    <name type="scientific">Halapricum desulfuricans</name>
    <dbReference type="NCBI Taxonomy" id="2841257"/>
    <lineage>
        <taxon>Archaea</taxon>
        <taxon>Methanobacteriati</taxon>
        <taxon>Methanobacteriota</taxon>
        <taxon>Stenosarchaea group</taxon>
        <taxon>Halobacteria</taxon>
        <taxon>Halobacteriales</taxon>
        <taxon>Haloarculaceae</taxon>
        <taxon>Halapricum</taxon>
    </lineage>
</organism>
<name>A0A897N681_9EURY</name>
<accession>A0A897N681</accession>
<dbReference type="InterPro" id="IPR006311">
    <property type="entry name" value="TAT_signal"/>
</dbReference>
<feature type="domain" description="Pyrrolo-quinoline quinone repeat" evidence="2">
    <location>
        <begin position="206"/>
        <end position="321"/>
    </location>
</feature>
<dbReference type="PROSITE" id="PS51257">
    <property type="entry name" value="PROKAR_LIPOPROTEIN"/>
    <property type="match status" value="1"/>
</dbReference>
<dbReference type="EMBL" id="CP064787">
    <property type="protein sequence ID" value="QSG06545.1"/>
    <property type="molecule type" value="Genomic_DNA"/>
</dbReference>
<sequence length="446" mass="48859">MARLSRRALLGGVGASVASVAGCLSTARRPSFDDGDWPRLRADSGQTNYSPASGPAEDAEIAWSRPIPTTHGSKPLFLLDGTLYTLFADGEGKYLSEQLSLHGIDAETGETTFRVPNVTQLFALGATTSYENGMILGRGTGTYDDSAMLGINPGGGFEPHRWTHGRSGTLGFRFRPLADSQTVLDGTWYYTVDNYRRWGMYPSPDEVLAVDFDDGRTRWRRQLDIEAAWSLVATDGRLVSTIDYDESPSTIRTLDPDDGHTLREVSEGRWSRSMARDGTVYVTASPNDESPRLGAYDVDSLERQWEVRVGPADTYVLASAAGPEQVVVAIGWSRDGDSRDDILAAAFDRQTGDKQWREHVFTPFHDPAPEGVSISIGSETVYCAAFRDHVAALSMTDGSVRWRMRLRSKLEGTSGFIDGQVSEPVVYDGRLYLLISGHGLVALEEP</sequence>
<protein>
    <submittedName>
        <fullName evidence="3">WD40/PQQ-like beta propeller repeat containing protein</fullName>
    </submittedName>
</protein>
<proteinExistence type="predicted"/>
<dbReference type="Pfam" id="PF13360">
    <property type="entry name" value="PQQ_2"/>
    <property type="match status" value="2"/>
</dbReference>
<dbReference type="PANTHER" id="PTHR34512">
    <property type="entry name" value="CELL SURFACE PROTEIN"/>
    <property type="match status" value="1"/>
</dbReference>
<dbReference type="InterPro" id="IPR015943">
    <property type="entry name" value="WD40/YVTN_repeat-like_dom_sf"/>
</dbReference>
<feature type="region of interest" description="Disordered" evidence="1">
    <location>
        <begin position="35"/>
        <end position="56"/>
    </location>
</feature>
<dbReference type="InterPro" id="IPR011047">
    <property type="entry name" value="Quinoprotein_ADH-like_sf"/>
</dbReference>
<evidence type="ECO:0000313" key="3">
    <source>
        <dbReference type="EMBL" id="QSG06545.1"/>
    </source>
</evidence>
<dbReference type="PROSITE" id="PS51318">
    <property type="entry name" value="TAT"/>
    <property type="match status" value="1"/>
</dbReference>
<dbReference type="Gene3D" id="2.130.10.10">
    <property type="entry name" value="YVTN repeat-like/Quinoprotein amine dehydrogenase"/>
    <property type="match status" value="1"/>
</dbReference>
<dbReference type="InterPro" id="IPR002372">
    <property type="entry name" value="PQQ_rpt_dom"/>
</dbReference>